<name>A0ABW1T0Z3_9ACTN</name>
<dbReference type="EMBL" id="JBHSTI010000008">
    <property type="protein sequence ID" value="MFC6237810.1"/>
    <property type="molecule type" value="Genomic_DNA"/>
</dbReference>
<evidence type="ECO:0008006" key="4">
    <source>
        <dbReference type="Google" id="ProtNLM"/>
    </source>
</evidence>
<organism evidence="2 3">
    <name type="scientific">Longivirga aurantiaca</name>
    <dbReference type="NCBI Taxonomy" id="1837743"/>
    <lineage>
        <taxon>Bacteria</taxon>
        <taxon>Bacillati</taxon>
        <taxon>Actinomycetota</taxon>
        <taxon>Actinomycetes</taxon>
        <taxon>Sporichthyales</taxon>
        <taxon>Sporichthyaceae</taxon>
        <taxon>Longivirga</taxon>
    </lineage>
</organism>
<evidence type="ECO:0000313" key="3">
    <source>
        <dbReference type="Proteomes" id="UP001596138"/>
    </source>
</evidence>
<feature type="compositionally biased region" description="Low complexity" evidence="1">
    <location>
        <begin position="83"/>
        <end position="93"/>
    </location>
</feature>
<accession>A0ABW1T0Z3</accession>
<reference evidence="3" key="1">
    <citation type="journal article" date="2019" name="Int. J. Syst. Evol. Microbiol.">
        <title>The Global Catalogue of Microorganisms (GCM) 10K type strain sequencing project: providing services to taxonomists for standard genome sequencing and annotation.</title>
        <authorList>
            <consortium name="The Broad Institute Genomics Platform"/>
            <consortium name="The Broad Institute Genome Sequencing Center for Infectious Disease"/>
            <person name="Wu L."/>
            <person name="Ma J."/>
        </authorList>
    </citation>
    <scope>NUCLEOTIDE SEQUENCE [LARGE SCALE GENOMIC DNA]</scope>
    <source>
        <strain evidence="3">CGMCC 4.7317</strain>
    </source>
</reference>
<keyword evidence="3" id="KW-1185">Reference proteome</keyword>
<dbReference type="Proteomes" id="UP001596138">
    <property type="component" value="Unassembled WGS sequence"/>
</dbReference>
<gene>
    <name evidence="2" type="ORF">ACFQGU_07970</name>
</gene>
<feature type="region of interest" description="Disordered" evidence="1">
    <location>
        <begin position="73"/>
        <end position="93"/>
    </location>
</feature>
<protein>
    <recommendedName>
        <fullName evidence="4">LpxI C-terminal domain-containing protein</fullName>
    </recommendedName>
</protein>
<evidence type="ECO:0000313" key="2">
    <source>
        <dbReference type="EMBL" id="MFC6237810.1"/>
    </source>
</evidence>
<sequence>MSSLDGTERDLLRQMVRQVLLEVVPQTMAAASASASASDESVVLTNDAELEAFVRRVAVLCEDPAEREALRSGSRRFRLAGHPAPSTSAPAPAAAVVRVDKGAVTERHVREAAAAGADLVLGRGAVLTPLARDRARAAGVRITKEK</sequence>
<evidence type="ECO:0000256" key="1">
    <source>
        <dbReference type="SAM" id="MobiDB-lite"/>
    </source>
</evidence>
<dbReference type="RefSeq" id="WP_386765451.1">
    <property type="nucleotide sequence ID" value="NZ_JBHSTI010000008.1"/>
</dbReference>
<proteinExistence type="predicted"/>
<comment type="caution">
    <text evidence="2">The sequence shown here is derived from an EMBL/GenBank/DDBJ whole genome shotgun (WGS) entry which is preliminary data.</text>
</comment>